<feature type="domain" description="SseB protein N-terminal" evidence="2">
    <location>
        <begin position="262"/>
        <end position="362"/>
    </location>
</feature>
<dbReference type="Pfam" id="PF07179">
    <property type="entry name" value="SseB"/>
    <property type="match status" value="1"/>
</dbReference>
<evidence type="ECO:0000313" key="4">
    <source>
        <dbReference type="Proteomes" id="UP001324533"/>
    </source>
</evidence>
<evidence type="ECO:0000259" key="2">
    <source>
        <dbReference type="Pfam" id="PF07179"/>
    </source>
</evidence>
<evidence type="ECO:0000256" key="1">
    <source>
        <dbReference type="SAM" id="MobiDB-lite"/>
    </source>
</evidence>
<dbReference type="RefSeq" id="WP_322409740.1">
    <property type="nucleotide sequence ID" value="NZ_CP139779.1"/>
</dbReference>
<feature type="region of interest" description="Disordered" evidence="1">
    <location>
        <begin position="1"/>
        <end position="114"/>
    </location>
</feature>
<evidence type="ECO:0000313" key="3">
    <source>
        <dbReference type="EMBL" id="WQB69618.1"/>
    </source>
</evidence>
<organism evidence="3 4">
    <name type="scientific">Microbacterium invictum</name>
    <dbReference type="NCBI Taxonomy" id="515415"/>
    <lineage>
        <taxon>Bacteria</taxon>
        <taxon>Bacillati</taxon>
        <taxon>Actinomycetota</taxon>
        <taxon>Actinomycetes</taxon>
        <taxon>Micrococcales</taxon>
        <taxon>Microbacteriaceae</taxon>
        <taxon>Microbacterium</taxon>
    </lineage>
</organism>
<proteinExistence type="predicted"/>
<keyword evidence="4" id="KW-1185">Reference proteome</keyword>
<dbReference type="Proteomes" id="UP001324533">
    <property type="component" value="Chromosome"/>
</dbReference>
<accession>A0ABZ0V9R6</accession>
<feature type="compositionally biased region" description="Basic and acidic residues" evidence="1">
    <location>
        <begin position="44"/>
        <end position="55"/>
    </location>
</feature>
<protein>
    <submittedName>
        <fullName evidence="3">SseB family protein</fullName>
    </submittedName>
</protein>
<name>A0ABZ0V9R6_9MICO</name>
<sequence length="367" mass="37517">MALFGRRKKTDDQRDDATPQRGTPDPEAPETDVDAADAPGLAPRDGEDGAARDDATPANPSTEEAVPHVNISVSTYGAPRTAPAAKPVASDSAASAAPAPRNPGPAEAPAPTQIVPGLPDNGLVIQALRGLPEKPESLDLIHVARQLLQGQLFLRIKGDARQLLSEGAQLPLAVATVGDKQYVLAFSGGAGLQASVASDGDQQTSAVAQPAATVLRHVVTGSYAGIIIDPSSAPARAVIPRELIERMLDQADPNALVKHLLAGPRTAATGADVVAAMPGAKLWVAVNETPDGKVGVAEARANGERLLQVFSHPLEVAAIGRGDRAAPITADRLGAALAADAALAGILVDAAGPWIRLGRDELAPILP</sequence>
<feature type="compositionally biased region" description="Basic and acidic residues" evidence="1">
    <location>
        <begin position="9"/>
        <end position="18"/>
    </location>
</feature>
<dbReference type="InterPro" id="IPR009839">
    <property type="entry name" value="SseB_N"/>
</dbReference>
<gene>
    <name evidence="3" type="ORF">T9R20_13055</name>
</gene>
<dbReference type="EMBL" id="CP139779">
    <property type="protein sequence ID" value="WQB69618.1"/>
    <property type="molecule type" value="Genomic_DNA"/>
</dbReference>
<feature type="compositionally biased region" description="Low complexity" evidence="1">
    <location>
        <begin position="82"/>
        <end position="99"/>
    </location>
</feature>
<reference evidence="3 4" key="1">
    <citation type="submission" date="2023-06" db="EMBL/GenBank/DDBJ databases">
        <title>Rock-solubilizing bacteria, Microbacterium invictum, promotes re-establishment of vegetation in rocky wasteland by accelerating rock bio-weathering and reshaping soil bacterial community.</title>
        <authorList>
            <person name="Liu C."/>
        </authorList>
    </citation>
    <scope>NUCLEOTIDE SEQUENCE [LARGE SCALE GENOMIC DNA]</scope>
    <source>
        <strain evidence="3 4">X-18</strain>
    </source>
</reference>